<dbReference type="Pfam" id="PF00644">
    <property type="entry name" value="PARP"/>
    <property type="match status" value="1"/>
</dbReference>
<keyword evidence="1" id="KW-0328">Glycosyltransferase</keyword>
<dbReference type="EMBL" id="CADEPI010000009">
    <property type="protein sequence ID" value="CAB3362669.1"/>
    <property type="molecule type" value="Genomic_DNA"/>
</dbReference>
<evidence type="ECO:0000313" key="3">
    <source>
        <dbReference type="EMBL" id="CAB3362669.1"/>
    </source>
</evidence>
<proteinExistence type="predicted"/>
<keyword evidence="1" id="KW-0808">Transferase</keyword>
<dbReference type="InterPro" id="IPR051712">
    <property type="entry name" value="ARTD-AVP"/>
</dbReference>
<dbReference type="SUPFAM" id="SSF56399">
    <property type="entry name" value="ADP-ribosylation"/>
    <property type="match status" value="1"/>
</dbReference>
<accession>A0A8S1CB43</accession>
<dbReference type="Proteomes" id="UP000494165">
    <property type="component" value="Unassembled WGS sequence"/>
</dbReference>
<dbReference type="PROSITE" id="PS51059">
    <property type="entry name" value="PARP_CATALYTIC"/>
    <property type="match status" value="1"/>
</dbReference>
<dbReference type="GO" id="GO:0003950">
    <property type="term" value="F:NAD+ poly-ADP-ribosyltransferase activity"/>
    <property type="evidence" value="ECO:0007669"/>
    <property type="project" value="UniProtKB-UniRule"/>
</dbReference>
<evidence type="ECO:0000313" key="4">
    <source>
        <dbReference type="Proteomes" id="UP000494165"/>
    </source>
</evidence>
<comment type="caution">
    <text evidence="3">The sequence shown here is derived from an EMBL/GenBank/DDBJ whole genome shotgun (WGS) entry which is preliminary data.</text>
</comment>
<dbReference type="InterPro" id="IPR012317">
    <property type="entry name" value="Poly(ADP-ribose)pol_cat_dom"/>
</dbReference>
<name>A0A8S1CB43_9INSE</name>
<evidence type="ECO:0000259" key="2">
    <source>
        <dbReference type="PROSITE" id="PS51059"/>
    </source>
</evidence>
<gene>
    <name evidence="3" type="ORF">CLODIP_2_CD14309</name>
</gene>
<dbReference type="GO" id="GO:0005634">
    <property type="term" value="C:nucleus"/>
    <property type="evidence" value="ECO:0007669"/>
    <property type="project" value="TreeGrafter"/>
</dbReference>
<protein>
    <recommendedName>
        <fullName evidence="1">Poly [ADP-ribose] polymerase</fullName>
        <shortName evidence="1">PARP</shortName>
        <ecNumber evidence="1">2.4.2.-</ecNumber>
    </recommendedName>
</protein>
<dbReference type="PANTHER" id="PTHR45740">
    <property type="entry name" value="POLY [ADP-RIBOSE] POLYMERASE"/>
    <property type="match status" value="1"/>
</dbReference>
<keyword evidence="4" id="KW-1185">Reference proteome</keyword>
<evidence type="ECO:0000256" key="1">
    <source>
        <dbReference type="RuleBase" id="RU362114"/>
    </source>
</evidence>
<reference evidence="3 4" key="1">
    <citation type="submission" date="2020-04" db="EMBL/GenBank/DDBJ databases">
        <authorList>
            <person name="Alioto T."/>
            <person name="Alioto T."/>
            <person name="Gomez Garrido J."/>
        </authorList>
    </citation>
    <scope>NUCLEOTIDE SEQUENCE [LARGE SCALE GENOMIC DNA]</scope>
</reference>
<dbReference type="AlphaFoldDB" id="A0A8S1CB43"/>
<keyword evidence="1" id="KW-0520">NAD</keyword>
<dbReference type="OrthoDB" id="6366153at2759"/>
<dbReference type="Gene3D" id="3.90.228.10">
    <property type="match status" value="1"/>
</dbReference>
<feature type="domain" description="PARP catalytic" evidence="2">
    <location>
        <begin position="1"/>
        <end position="231"/>
    </location>
</feature>
<dbReference type="PANTHER" id="PTHR45740:SF17">
    <property type="entry name" value="POLY [ADP-RIBOSE] POLYMERASE TANKYRASE-2-LIKE"/>
    <property type="match status" value="1"/>
</dbReference>
<dbReference type="GO" id="GO:1990404">
    <property type="term" value="F:NAD+-protein mono-ADP-ribosyltransferase activity"/>
    <property type="evidence" value="ECO:0007669"/>
    <property type="project" value="TreeGrafter"/>
</dbReference>
<sequence>MWGFLLISSGLFCFYLWWRSNLLLQECPRGSSDFLHVETLMSNTIVGHENNVPFTDYEIYKVYKIYNPELTKRIEKTKEELKQLTWIWSAKKTNNKRILFHGSPHAKKIAEKGFDVNASSSGNMFGKGIYLTSLSSKANQYVWQRKGCPKHKREDCNLCIRTMLICRCVMGKEFRTVTPTTAVPAKYHSIVAIPTCNDSSLKFPEFVFLNENQVEPLFYIEYKILHIQNDDAVSCTIA</sequence>
<organism evidence="3 4">
    <name type="scientific">Cloeon dipterum</name>
    <dbReference type="NCBI Taxonomy" id="197152"/>
    <lineage>
        <taxon>Eukaryota</taxon>
        <taxon>Metazoa</taxon>
        <taxon>Ecdysozoa</taxon>
        <taxon>Arthropoda</taxon>
        <taxon>Hexapoda</taxon>
        <taxon>Insecta</taxon>
        <taxon>Pterygota</taxon>
        <taxon>Palaeoptera</taxon>
        <taxon>Ephemeroptera</taxon>
        <taxon>Pisciforma</taxon>
        <taxon>Baetidae</taxon>
        <taxon>Cloeon</taxon>
    </lineage>
</organism>
<dbReference type="EC" id="2.4.2.-" evidence="1"/>